<dbReference type="OrthoDB" id="9772484at2"/>
<evidence type="ECO:0000256" key="7">
    <source>
        <dbReference type="ARBA" id="ARBA00033999"/>
    </source>
</evidence>
<keyword evidence="4 8" id="KW-0285">Flavoprotein</keyword>
<dbReference type="InterPro" id="IPR006050">
    <property type="entry name" value="DNA_photolyase_N"/>
</dbReference>
<dbReference type="Gene3D" id="1.25.40.80">
    <property type="match status" value="1"/>
</dbReference>
<dbReference type="PANTHER" id="PTHR11455">
    <property type="entry name" value="CRYPTOCHROME"/>
    <property type="match status" value="1"/>
</dbReference>
<feature type="binding site" evidence="8">
    <location>
        <begin position="388"/>
        <end position="390"/>
    </location>
    <ligand>
        <name>FAD</name>
        <dbReference type="ChEBI" id="CHEBI:57692"/>
    </ligand>
</feature>
<comment type="similarity">
    <text evidence="10">Belongs to the DNA photolyase family.</text>
</comment>
<feature type="site" description="Electron transfer via tryptophanyl radical" evidence="9">
    <location>
        <position position="398"/>
    </location>
</feature>
<dbReference type="Gene3D" id="3.40.50.620">
    <property type="entry name" value="HUPs"/>
    <property type="match status" value="1"/>
</dbReference>
<evidence type="ECO:0000256" key="6">
    <source>
        <dbReference type="ARBA" id="ARBA00022991"/>
    </source>
</evidence>
<dbReference type="SUPFAM" id="SSF48173">
    <property type="entry name" value="Cryptochrome/photolyase FAD-binding domain"/>
    <property type="match status" value="1"/>
</dbReference>
<keyword evidence="5 8" id="KW-0274">FAD</keyword>
<dbReference type="FunFam" id="1.10.579.10:FF:000003">
    <property type="entry name" value="Deoxyribodipyrimidine photo-lyase"/>
    <property type="match status" value="1"/>
</dbReference>
<dbReference type="Gene3D" id="1.10.579.10">
    <property type="entry name" value="DNA Cyclobutane Dipyrimidine Photolyase, subunit A, domain 3"/>
    <property type="match status" value="1"/>
</dbReference>
<feature type="binding site" evidence="8">
    <location>
        <position position="238"/>
    </location>
    <ligand>
        <name>FAD</name>
        <dbReference type="ChEBI" id="CHEBI:57692"/>
    </ligand>
</feature>
<comment type="cofactor">
    <cofactor evidence="1">
        <name>(6R)-5,10-methylene-5,6,7,8-tetrahydrofolate</name>
        <dbReference type="ChEBI" id="CHEBI:15636"/>
    </cofactor>
</comment>
<keyword evidence="12" id="KW-0456">Lyase</keyword>
<dbReference type="InterPro" id="IPR014729">
    <property type="entry name" value="Rossmann-like_a/b/a_fold"/>
</dbReference>
<dbReference type="RefSeq" id="WP_111418552.1">
    <property type="nucleotide sequence ID" value="NZ_NPEX01000039.1"/>
</dbReference>
<dbReference type="InterPro" id="IPR005101">
    <property type="entry name" value="Cryptochr/Photolyase_FAD-bd"/>
</dbReference>
<evidence type="ECO:0000259" key="11">
    <source>
        <dbReference type="PROSITE" id="PS51645"/>
    </source>
</evidence>
<dbReference type="PROSITE" id="PS00691">
    <property type="entry name" value="DNA_PHOTOLYASES_1_2"/>
    <property type="match status" value="1"/>
</dbReference>
<dbReference type="Proteomes" id="UP000249130">
    <property type="component" value="Unassembled WGS sequence"/>
</dbReference>
<dbReference type="GO" id="GO:0009416">
    <property type="term" value="P:response to light stimulus"/>
    <property type="evidence" value="ECO:0007669"/>
    <property type="project" value="TreeGrafter"/>
</dbReference>
<comment type="caution">
    <text evidence="12">The sequence shown here is derived from an EMBL/GenBank/DDBJ whole genome shotgun (WGS) entry which is preliminary data.</text>
</comment>
<comment type="catalytic activity">
    <reaction evidence="7">
        <text>cyclobutadipyrimidine (in DNA) = 2 pyrimidine residues (in DNA).</text>
        <dbReference type="EC" id="4.1.99.3"/>
    </reaction>
</comment>
<evidence type="ECO:0000256" key="2">
    <source>
        <dbReference type="ARBA" id="ARBA00013149"/>
    </source>
</evidence>
<name>A0A327L2B1_9BRAD</name>
<reference evidence="12 13" key="1">
    <citation type="submission" date="2017-07" db="EMBL/GenBank/DDBJ databases">
        <title>Draft Genome Sequences of Select Purple Nonsulfur Bacteria.</title>
        <authorList>
            <person name="Lasarre B."/>
            <person name="Mckinlay J.B."/>
        </authorList>
    </citation>
    <scope>NUCLEOTIDE SEQUENCE [LARGE SCALE GENOMIC DNA]</scope>
    <source>
        <strain evidence="12 13">DSM 5909</strain>
    </source>
</reference>
<dbReference type="PROSITE" id="PS51645">
    <property type="entry name" value="PHR_CRY_ALPHA_BETA"/>
    <property type="match status" value="1"/>
</dbReference>
<evidence type="ECO:0000313" key="12">
    <source>
        <dbReference type="EMBL" id="RAI44601.1"/>
    </source>
</evidence>
<evidence type="ECO:0000256" key="10">
    <source>
        <dbReference type="RuleBase" id="RU004182"/>
    </source>
</evidence>
<keyword evidence="6 10" id="KW-0157">Chromophore</keyword>
<feature type="domain" description="Photolyase/cryptochrome alpha/beta" evidence="11">
    <location>
        <begin position="16"/>
        <end position="145"/>
    </location>
</feature>
<dbReference type="PROSITE" id="PS00394">
    <property type="entry name" value="DNA_PHOTOLYASES_1_1"/>
    <property type="match status" value="1"/>
</dbReference>
<evidence type="ECO:0000256" key="9">
    <source>
        <dbReference type="PIRSR" id="PIRSR602081-2"/>
    </source>
</evidence>
<evidence type="ECO:0000256" key="4">
    <source>
        <dbReference type="ARBA" id="ARBA00022630"/>
    </source>
</evidence>
<evidence type="ECO:0000256" key="8">
    <source>
        <dbReference type="PIRSR" id="PIRSR602081-1"/>
    </source>
</evidence>
<dbReference type="GO" id="GO:0000719">
    <property type="term" value="P:photoreactive repair"/>
    <property type="evidence" value="ECO:0007669"/>
    <property type="project" value="UniProtKB-ARBA"/>
</dbReference>
<dbReference type="InterPro" id="IPR002081">
    <property type="entry name" value="Cryptochrome/DNA_photolyase_1"/>
</dbReference>
<dbReference type="Pfam" id="PF00875">
    <property type="entry name" value="DNA_photolyase"/>
    <property type="match status" value="1"/>
</dbReference>
<feature type="binding site" evidence="8">
    <location>
        <begin position="250"/>
        <end position="254"/>
    </location>
    <ligand>
        <name>FAD</name>
        <dbReference type="ChEBI" id="CHEBI:57692"/>
    </ligand>
</feature>
<feature type="site" description="Electron transfer via tryptophanyl radical" evidence="9">
    <location>
        <position position="375"/>
    </location>
</feature>
<organism evidence="12 13">
    <name type="scientific">Rhodoplanes roseus</name>
    <dbReference type="NCBI Taxonomy" id="29409"/>
    <lineage>
        <taxon>Bacteria</taxon>
        <taxon>Pseudomonadati</taxon>
        <taxon>Pseudomonadota</taxon>
        <taxon>Alphaproteobacteria</taxon>
        <taxon>Hyphomicrobiales</taxon>
        <taxon>Nitrobacteraceae</taxon>
        <taxon>Rhodoplanes</taxon>
    </lineage>
</organism>
<evidence type="ECO:0000256" key="5">
    <source>
        <dbReference type="ARBA" id="ARBA00022827"/>
    </source>
</evidence>
<dbReference type="PRINTS" id="PR00147">
    <property type="entry name" value="DNAPHOTLYASE"/>
</dbReference>
<dbReference type="GO" id="GO:0003904">
    <property type="term" value="F:deoxyribodipyrimidine photo-lyase activity"/>
    <property type="evidence" value="ECO:0007669"/>
    <property type="project" value="UniProtKB-EC"/>
</dbReference>
<comment type="cofactor">
    <cofactor evidence="8">
        <name>FAD</name>
        <dbReference type="ChEBI" id="CHEBI:57692"/>
    </cofactor>
    <text evidence="8">Binds 1 FAD per subunit.</text>
</comment>
<gene>
    <name evidence="12" type="ORF">CH341_08195</name>
</gene>
<dbReference type="InterPro" id="IPR018394">
    <property type="entry name" value="DNA_photolyase_1_CS_C"/>
</dbReference>
<dbReference type="InterPro" id="IPR036155">
    <property type="entry name" value="Crypto/Photolyase_N_sf"/>
</dbReference>
<dbReference type="Pfam" id="PF03441">
    <property type="entry name" value="FAD_binding_7"/>
    <property type="match status" value="1"/>
</dbReference>
<dbReference type="InterPro" id="IPR036134">
    <property type="entry name" value="Crypto/Photolyase_FAD-like_sf"/>
</dbReference>
<dbReference type="AlphaFoldDB" id="A0A327L2B1"/>
<feature type="site" description="Electron transfer via tryptophanyl radical" evidence="9">
    <location>
        <position position="322"/>
    </location>
</feature>
<dbReference type="EMBL" id="NPEX01000039">
    <property type="protein sequence ID" value="RAI44601.1"/>
    <property type="molecule type" value="Genomic_DNA"/>
</dbReference>
<keyword evidence="13" id="KW-1185">Reference proteome</keyword>
<dbReference type="SUPFAM" id="SSF52425">
    <property type="entry name" value="Cryptochrome/photolyase, N-terminal domain"/>
    <property type="match status" value="1"/>
</dbReference>
<accession>A0A327L2B1</accession>
<evidence type="ECO:0000313" key="13">
    <source>
        <dbReference type="Proteomes" id="UP000249130"/>
    </source>
</evidence>
<proteinExistence type="inferred from homology"/>
<protein>
    <recommendedName>
        <fullName evidence="3">Deoxyribodipyrimidine photo-lyase</fullName>
        <ecNumber evidence="2">4.1.99.3</ecNumber>
    </recommendedName>
</protein>
<dbReference type="GO" id="GO:0003677">
    <property type="term" value="F:DNA binding"/>
    <property type="evidence" value="ECO:0007669"/>
    <property type="project" value="TreeGrafter"/>
</dbReference>
<evidence type="ECO:0000256" key="1">
    <source>
        <dbReference type="ARBA" id="ARBA00001932"/>
    </source>
</evidence>
<sequence length="491" mass="53560">MSPSSSSPSSSSRSATPVVVWFRDDLRVSDHPALSAAAASGRPVVAVWVRDEESPGVRPPGAASRWWLAGALRSLAHSLGTRGVTLLLRHGPAARVIPDLVRESSAAEVVWNRRYAPAEAVVDAALAADLASQGIAVGTFQAGLLAEPDQVRTKAGGPFGVFTPFLRALLARPAPRPPLPAPGAMPGVAGLRSEALDDWALEPRAPDWAAGFPAVWTRGEAAAQEKLAAFLDRALAGYASDRDRPDRIGTSRLSPHLRFGEISPFQVFHAALVAREAGRATAQDVDKFIAELVWREFSYHLLAHHPRLATENYQPRFDAFPWRSDPSALHAWQRGKTGYPIVDAGMRELWTTGYMHNRVRMVVASFLVKHLLIDWREGERWFWDTLVDADPANNPASWQWVAGSGADAAPYFRIFNPVLQGEKFDPDGAYVKRWVPELRGVPAKFVHAPFAATPELRTAGVTLGTDYPVPLVDHKIARERALAALAVTKRP</sequence>
<evidence type="ECO:0000256" key="3">
    <source>
        <dbReference type="ARBA" id="ARBA00014046"/>
    </source>
</evidence>
<dbReference type="EC" id="4.1.99.3" evidence="2"/>
<dbReference type="GO" id="GO:0071949">
    <property type="term" value="F:FAD binding"/>
    <property type="evidence" value="ECO:0007669"/>
    <property type="project" value="TreeGrafter"/>
</dbReference>
<dbReference type="PANTHER" id="PTHR11455:SF9">
    <property type="entry name" value="CRYPTOCHROME CIRCADIAN CLOCK 5 ISOFORM X1"/>
    <property type="match status" value="1"/>
</dbReference>
<feature type="binding site" evidence="8">
    <location>
        <position position="288"/>
    </location>
    <ligand>
        <name>FAD</name>
        <dbReference type="ChEBI" id="CHEBI:57692"/>
    </ligand>
</feature>